<evidence type="ECO:0000313" key="1">
    <source>
        <dbReference type="EMBL" id="MBO2011659.1"/>
    </source>
</evidence>
<dbReference type="Proteomes" id="UP000664369">
    <property type="component" value="Unassembled WGS sequence"/>
</dbReference>
<sequence>MKTLFRTLALAVAGTACQHQDPPTQAAAQPVAQALVSAVSTTPDGKLTPAIRELLQRCDFSPLLQTVGNGTARHYSHVQNGFFGSSHYRIEMVLTEVRRDSVHPTVYYLRGKDRYQGVITPFAGTVTLTHLFSQPRYSARQIAEAKAEFGEELRNEADMYSVLGDFELREDKTRRGSGTFRGRLAIDWSLEKDGSVELSMRNGQAASQGGEIKYEGRWTSAATHRTRPVVWVEDLLSYVEAQHVLDEFNIGDREVVINPRYAHLGWNTYWENDEWWADSAGEAPLPSGLNSAAMSVRTTLK</sequence>
<evidence type="ECO:0000313" key="2">
    <source>
        <dbReference type="Proteomes" id="UP000664369"/>
    </source>
</evidence>
<reference evidence="1 2" key="1">
    <citation type="submission" date="2021-03" db="EMBL/GenBank/DDBJ databases">
        <authorList>
            <person name="Kim M.K."/>
        </authorList>
    </citation>
    <scope>NUCLEOTIDE SEQUENCE [LARGE SCALE GENOMIC DNA]</scope>
    <source>
        <strain evidence="1 2">BT442</strain>
    </source>
</reference>
<dbReference type="RefSeq" id="WP_208177352.1">
    <property type="nucleotide sequence ID" value="NZ_JAGETZ010000012.1"/>
</dbReference>
<organism evidence="1 2">
    <name type="scientific">Hymenobacter negativus</name>
    <dbReference type="NCBI Taxonomy" id="2795026"/>
    <lineage>
        <taxon>Bacteria</taxon>
        <taxon>Pseudomonadati</taxon>
        <taxon>Bacteroidota</taxon>
        <taxon>Cytophagia</taxon>
        <taxon>Cytophagales</taxon>
        <taxon>Hymenobacteraceae</taxon>
        <taxon>Hymenobacter</taxon>
    </lineage>
</organism>
<dbReference type="PROSITE" id="PS51257">
    <property type="entry name" value="PROKAR_LIPOPROTEIN"/>
    <property type="match status" value="1"/>
</dbReference>
<keyword evidence="2" id="KW-1185">Reference proteome</keyword>
<gene>
    <name evidence="1" type="ORF">J4E00_21520</name>
</gene>
<name>A0ABS3QK87_9BACT</name>
<protein>
    <recommendedName>
        <fullName evidence="3">Lipoprotein</fullName>
    </recommendedName>
</protein>
<dbReference type="EMBL" id="JAGETZ010000012">
    <property type="protein sequence ID" value="MBO2011659.1"/>
    <property type="molecule type" value="Genomic_DNA"/>
</dbReference>
<evidence type="ECO:0008006" key="3">
    <source>
        <dbReference type="Google" id="ProtNLM"/>
    </source>
</evidence>
<accession>A0ABS3QK87</accession>
<proteinExistence type="predicted"/>
<comment type="caution">
    <text evidence="1">The sequence shown here is derived from an EMBL/GenBank/DDBJ whole genome shotgun (WGS) entry which is preliminary data.</text>
</comment>